<dbReference type="Pfam" id="PF00561">
    <property type="entry name" value="Abhydrolase_1"/>
    <property type="match status" value="1"/>
</dbReference>
<dbReference type="GO" id="GO:0047372">
    <property type="term" value="F:monoacylglycerol lipase activity"/>
    <property type="evidence" value="ECO:0007669"/>
    <property type="project" value="TreeGrafter"/>
</dbReference>
<dbReference type="InterPro" id="IPR029058">
    <property type="entry name" value="AB_hydrolase_fold"/>
</dbReference>
<evidence type="ECO:0000313" key="3">
    <source>
        <dbReference type="EMBL" id="TDM18218.1"/>
    </source>
</evidence>
<dbReference type="RefSeq" id="WP_133418837.1">
    <property type="nucleotide sequence ID" value="NZ_SDQG01000001.1"/>
</dbReference>
<dbReference type="PRINTS" id="PR00111">
    <property type="entry name" value="ABHYDROLASE"/>
</dbReference>
<dbReference type="PANTHER" id="PTHR43798">
    <property type="entry name" value="MONOACYLGLYCEROL LIPASE"/>
    <property type="match status" value="1"/>
</dbReference>
<name>A0A4R6C746_9STAP</name>
<comment type="caution">
    <text evidence="3">The sequence shown here is derived from an EMBL/GenBank/DDBJ whole genome shotgun (WGS) entry which is preliminary data.</text>
</comment>
<dbReference type="AlphaFoldDB" id="A0A4R6C746"/>
<comment type="similarity">
    <text evidence="1">Belongs to the AB hydrolase superfamily.</text>
</comment>
<accession>A0A4R6C746</accession>
<dbReference type="PANTHER" id="PTHR43798:SF33">
    <property type="entry name" value="HYDROLASE, PUTATIVE (AFU_ORTHOLOGUE AFUA_2G14860)-RELATED"/>
    <property type="match status" value="1"/>
</dbReference>
<protein>
    <submittedName>
        <fullName evidence="3">Alpha/beta hydrolase</fullName>
    </submittedName>
</protein>
<gene>
    <name evidence="3" type="ORF">ETI04_01620</name>
</gene>
<dbReference type="GO" id="GO:0046464">
    <property type="term" value="P:acylglycerol catabolic process"/>
    <property type="evidence" value="ECO:0007669"/>
    <property type="project" value="TreeGrafter"/>
</dbReference>
<feature type="domain" description="AB hydrolase-1" evidence="2">
    <location>
        <begin position="14"/>
        <end position="122"/>
    </location>
</feature>
<organism evidence="3 4">
    <name type="scientific">Macrococcoides canis</name>
    <dbReference type="NCBI Taxonomy" id="1855823"/>
    <lineage>
        <taxon>Bacteria</taxon>
        <taxon>Bacillati</taxon>
        <taxon>Bacillota</taxon>
        <taxon>Bacilli</taxon>
        <taxon>Bacillales</taxon>
        <taxon>Staphylococcaceae</taxon>
        <taxon>Macrococcoides</taxon>
    </lineage>
</organism>
<dbReference type="EMBL" id="SDQG01000001">
    <property type="protein sequence ID" value="TDM18218.1"/>
    <property type="molecule type" value="Genomic_DNA"/>
</dbReference>
<evidence type="ECO:0000259" key="2">
    <source>
        <dbReference type="Pfam" id="PF00561"/>
    </source>
</evidence>
<evidence type="ECO:0000256" key="1">
    <source>
        <dbReference type="ARBA" id="ARBA00008645"/>
    </source>
</evidence>
<dbReference type="GO" id="GO:0016020">
    <property type="term" value="C:membrane"/>
    <property type="evidence" value="ECO:0007669"/>
    <property type="project" value="TreeGrafter"/>
</dbReference>
<sequence>MKLNFYEHGKGKDTVVLLHSGGETALTENEFLRDKLSNQYKVISLDLRGHGKSPTDDLDDYFNKCANDVLETLDTLNIKTFHIIGASIGALISIFIDLKNPDRIQSIILFGITMKRTDDWMDLCKEDDDRLLEIVEMDEVIEHMNNIHEGDWKHLLTHEIGKDWYPFEQTRKLENIHVPTLICIGENAKHELASIHDIKNNENIHLAVIPFSGHLVSEIQPEIYSQIVMKFLSNIE</sequence>
<keyword evidence="3" id="KW-0378">Hydrolase</keyword>
<reference evidence="3 4" key="1">
    <citation type="submission" date="2019-01" db="EMBL/GenBank/DDBJ databases">
        <title>Draft genome sequences of Macrococcus caseolyticus, Macrococcus canis, Macrococcus bohemicus and Macrococcus goetzii.</title>
        <authorList>
            <person name="Mazhar S."/>
            <person name="Altermann E."/>
            <person name="Hill C."/>
            <person name="Mcauliffe O."/>
        </authorList>
    </citation>
    <scope>NUCLEOTIDE SEQUENCE [LARGE SCALE GENOMIC DNA]</scope>
    <source>
        <strain evidence="3 4">DPC7162</strain>
    </source>
</reference>
<dbReference type="SUPFAM" id="SSF53474">
    <property type="entry name" value="alpha/beta-Hydrolases"/>
    <property type="match status" value="1"/>
</dbReference>
<dbReference type="InterPro" id="IPR000073">
    <property type="entry name" value="AB_hydrolase_1"/>
</dbReference>
<proteinExistence type="inferred from homology"/>
<dbReference type="InterPro" id="IPR050266">
    <property type="entry name" value="AB_hydrolase_sf"/>
</dbReference>
<dbReference type="Proteomes" id="UP000294865">
    <property type="component" value="Unassembled WGS sequence"/>
</dbReference>
<dbReference type="Gene3D" id="3.40.50.1820">
    <property type="entry name" value="alpha/beta hydrolase"/>
    <property type="match status" value="1"/>
</dbReference>
<evidence type="ECO:0000313" key="4">
    <source>
        <dbReference type="Proteomes" id="UP000294865"/>
    </source>
</evidence>